<evidence type="ECO:0000313" key="2">
    <source>
        <dbReference type="Proteomes" id="UP000708208"/>
    </source>
</evidence>
<dbReference type="EMBL" id="CAJVCH010524978">
    <property type="protein sequence ID" value="CAG7821965.1"/>
    <property type="molecule type" value="Genomic_DNA"/>
</dbReference>
<keyword evidence="2" id="KW-1185">Reference proteome</keyword>
<reference evidence="1" key="1">
    <citation type="submission" date="2021-06" db="EMBL/GenBank/DDBJ databases">
        <authorList>
            <person name="Hodson N. C."/>
            <person name="Mongue J. A."/>
            <person name="Jaron S. K."/>
        </authorList>
    </citation>
    <scope>NUCLEOTIDE SEQUENCE</scope>
</reference>
<feature type="non-terminal residue" evidence="1">
    <location>
        <position position="21"/>
    </location>
</feature>
<evidence type="ECO:0000313" key="1">
    <source>
        <dbReference type="EMBL" id="CAG7821965.1"/>
    </source>
</evidence>
<proteinExistence type="predicted"/>
<sequence length="21" mass="2508">LIFCLQRKRRLLGSYVIVTND</sequence>
<name>A0A8J2KYW2_9HEXA</name>
<gene>
    <name evidence="1" type="ORF">AFUS01_LOCUS32265</name>
</gene>
<dbReference type="AlphaFoldDB" id="A0A8J2KYW2"/>
<organism evidence="1 2">
    <name type="scientific">Allacma fusca</name>
    <dbReference type="NCBI Taxonomy" id="39272"/>
    <lineage>
        <taxon>Eukaryota</taxon>
        <taxon>Metazoa</taxon>
        <taxon>Ecdysozoa</taxon>
        <taxon>Arthropoda</taxon>
        <taxon>Hexapoda</taxon>
        <taxon>Collembola</taxon>
        <taxon>Symphypleona</taxon>
        <taxon>Sminthuridae</taxon>
        <taxon>Allacma</taxon>
    </lineage>
</organism>
<dbReference type="Proteomes" id="UP000708208">
    <property type="component" value="Unassembled WGS sequence"/>
</dbReference>
<comment type="caution">
    <text evidence="1">The sequence shown here is derived from an EMBL/GenBank/DDBJ whole genome shotgun (WGS) entry which is preliminary data.</text>
</comment>
<protein>
    <submittedName>
        <fullName evidence="1">Uncharacterized protein</fullName>
    </submittedName>
</protein>
<accession>A0A8J2KYW2</accession>